<protein>
    <recommendedName>
        <fullName evidence="2">UspA domain-containing protein</fullName>
    </recommendedName>
</protein>
<dbReference type="PANTHER" id="PTHR46268:SF6">
    <property type="entry name" value="UNIVERSAL STRESS PROTEIN UP12"/>
    <property type="match status" value="1"/>
</dbReference>
<gene>
    <name evidence="3" type="ORF">S03H2_08281</name>
</gene>
<sequence>MCTNGQEHAEKALNFAGQLFRYIKPETGIVTIVRRFVHPPKREEKWLERAKNILANYDILAETKIREGYISDEIIRESREGSYDLLVIGSRGYSEILVGVTEVILGEIAQYVIQKAETSLLVVKEPKPLHKVLICTDGSLHAEEAIHFWGKLNLPHQPKVNIINVVPEIYSRFKDILEPVVESQLDMLGALPSKRTEYL</sequence>
<feature type="domain" description="UspA" evidence="2">
    <location>
        <begin position="52"/>
        <end position="124"/>
    </location>
</feature>
<comment type="similarity">
    <text evidence="1">Belongs to the universal stress protein A family.</text>
</comment>
<dbReference type="Gene3D" id="3.40.50.12370">
    <property type="match status" value="1"/>
</dbReference>
<evidence type="ECO:0000256" key="1">
    <source>
        <dbReference type="ARBA" id="ARBA00008791"/>
    </source>
</evidence>
<comment type="caution">
    <text evidence="3">The sequence shown here is derived from an EMBL/GenBank/DDBJ whole genome shotgun (WGS) entry which is preliminary data.</text>
</comment>
<evidence type="ECO:0000259" key="2">
    <source>
        <dbReference type="Pfam" id="PF00582"/>
    </source>
</evidence>
<dbReference type="EMBL" id="BARU01004000">
    <property type="protein sequence ID" value="GAH29641.1"/>
    <property type="molecule type" value="Genomic_DNA"/>
</dbReference>
<accession>X1E8M8</accession>
<evidence type="ECO:0000313" key="3">
    <source>
        <dbReference type="EMBL" id="GAH29641.1"/>
    </source>
</evidence>
<dbReference type="SUPFAM" id="SSF52402">
    <property type="entry name" value="Adenine nucleotide alpha hydrolases-like"/>
    <property type="match status" value="1"/>
</dbReference>
<name>X1E8M8_9ZZZZ</name>
<proteinExistence type="inferred from homology"/>
<dbReference type="AlphaFoldDB" id="X1E8M8"/>
<dbReference type="InterPro" id="IPR006016">
    <property type="entry name" value="UspA"/>
</dbReference>
<organism evidence="3">
    <name type="scientific">marine sediment metagenome</name>
    <dbReference type="NCBI Taxonomy" id="412755"/>
    <lineage>
        <taxon>unclassified sequences</taxon>
        <taxon>metagenomes</taxon>
        <taxon>ecological metagenomes</taxon>
    </lineage>
</organism>
<dbReference type="CDD" id="cd00293">
    <property type="entry name" value="USP-like"/>
    <property type="match status" value="1"/>
</dbReference>
<dbReference type="PANTHER" id="PTHR46268">
    <property type="entry name" value="STRESS RESPONSE PROTEIN NHAX"/>
    <property type="match status" value="1"/>
</dbReference>
<reference evidence="3" key="1">
    <citation type="journal article" date="2014" name="Front. Microbiol.">
        <title>High frequency of phylogenetically diverse reductive dehalogenase-homologous genes in deep subseafloor sedimentary metagenomes.</title>
        <authorList>
            <person name="Kawai M."/>
            <person name="Futagami T."/>
            <person name="Toyoda A."/>
            <person name="Takaki Y."/>
            <person name="Nishi S."/>
            <person name="Hori S."/>
            <person name="Arai W."/>
            <person name="Tsubouchi T."/>
            <person name="Morono Y."/>
            <person name="Uchiyama I."/>
            <person name="Ito T."/>
            <person name="Fujiyama A."/>
            <person name="Inagaki F."/>
            <person name="Takami H."/>
        </authorList>
    </citation>
    <scope>NUCLEOTIDE SEQUENCE</scope>
    <source>
        <strain evidence="3">Expedition CK06-06</strain>
    </source>
</reference>
<dbReference type="Pfam" id="PF00582">
    <property type="entry name" value="Usp"/>
    <property type="match status" value="1"/>
</dbReference>
<feature type="non-terminal residue" evidence="3">
    <location>
        <position position="199"/>
    </location>
</feature>